<evidence type="ECO:0000313" key="6">
    <source>
        <dbReference type="EMBL" id="XBH08325.1"/>
    </source>
</evidence>
<dbReference type="GO" id="GO:0051539">
    <property type="term" value="F:4 iron, 4 sulfur cluster binding"/>
    <property type="evidence" value="ECO:0007669"/>
    <property type="project" value="UniProtKB-KW"/>
</dbReference>
<dbReference type="Pfam" id="PF13247">
    <property type="entry name" value="Fer4_11"/>
    <property type="match status" value="1"/>
</dbReference>
<dbReference type="EMBL" id="CP155447">
    <property type="protein sequence ID" value="XBH08325.1"/>
    <property type="molecule type" value="Genomic_DNA"/>
</dbReference>
<feature type="domain" description="4Fe-4S ferredoxin-type" evidence="5">
    <location>
        <begin position="73"/>
        <end position="103"/>
    </location>
</feature>
<gene>
    <name evidence="6" type="ORF">V5E97_13755</name>
</gene>
<dbReference type="PANTHER" id="PTHR43177:SF3">
    <property type="entry name" value="PROTEIN NRFC HOMOLOG"/>
    <property type="match status" value="1"/>
</dbReference>
<dbReference type="Gene3D" id="3.30.70.20">
    <property type="match status" value="2"/>
</dbReference>
<evidence type="ECO:0000256" key="1">
    <source>
        <dbReference type="ARBA" id="ARBA00022485"/>
    </source>
</evidence>
<keyword evidence="1" id="KW-0004">4Fe-4S</keyword>
<accession>A0AAU7CTB4</accession>
<keyword evidence="2" id="KW-0479">Metal-binding</keyword>
<dbReference type="InterPro" id="IPR017896">
    <property type="entry name" value="4Fe4S_Fe-S-bd"/>
</dbReference>
<evidence type="ECO:0000256" key="4">
    <source>
        <dbReference type="ARBA" id="ARBA00023014"/>
    </source>
</evidence>
<dbReference type="PANTHER" id="PTHR43177">
    <property type="entry name" value="PROTEIN NRFC"/>
    <property type="match status" value="1"/>
</dbReference>
<sequence length="209" mass="23126">MEFFVDPNRCIGCHACEHACSECDTHKGHSMIHIEYVERSTSVQTVPMVCMHCDSPTCADVCPADAIKRSEDGRVMTARKPRCIACSNCVLACPFGVPKMMTELDLMMKCDMCFDRTSTGRKPMCATVCPSGALYYGPREEVEEQRKRSRPVNDFRFGDQRVTTKVHILVPKTSPIDHLDVTAAMDNPPTGNAILLNILTEIPLEAAGP</sequence>
<dbReference type="PROSITE" id="PS51379">
    <property type="entry name" value="4FE4S_FER_2"/>
    <property type="match status" value="3"/>
</dbReference>
<dbReference type="Pfam" id="PF12797">
    <property type="entry name" value="Fer4_2"/>
    <property type="match status" value="1"/>
</dbReference>
<dbReference type="RefSeq" id="WP_406701156.1">
    <property type="nucleotide sequence ID" value="NZ_CP155447.1"/>
</dbReference>
<organism evidence="6">
    <name type="scientific">Singulisphaera sp. Ch08</name>
    <dbReference type="NCBI Taxonomy" id="3120278"/>
    <lineage>
        <taxon>Bacteria</taxon>
        <taxon>Pseudomonadati</taxon>
        <taxon>Planctomycetota</taxon>
        <taxon>Planctomycetia</taxon>
        <taxon>Isosphaerales</taxon>
        <taxon>Isosphaeraceae</taxon>
        <taxon>Singulisphaera</taxon>
    </lineage>
</organism>
<evidence type="ECO:0000259" key="5">
    <source>
        <dbReference type="PROSITE" id="PS51379"/>
    </source>
</evidence>
<evidence type="ECO:0000256" key="2">
    <source>
        <dbReference type="ARBA" id="ARBA00022723"/>
    </source>
</evidence>
<keyword evidence="3" id="KW-0408">Iron</keyword>
<keyword evidence="4" id="KW-0411">Iron-sulfur</keyword>
<reference evidence="6" key="1">
    <citation type="submission" date="2024-05" db="EMBL/GenBank/DDBJ databases">
        <title>Planctomycetes of the genus Singulisphaera possess chitinolytic capabilities.</title>
        <authorList>
            <person name="Ivanova A."/>
        </authorList>
    </citation>
    <scope>NUCLEOTIDE SEQUENCE</scope>
    <source>
        <strain evidence="6">Ch08T</strain>
    </source>
</reference>
<proteinExistence type="predicted"/>
<evidence type="ECO:0000256" key="3">
    <source>
        <dbReference type="ARBA" id="ARBA00023004"/>
    </source>
</evidence>
<dbReference type="AlphaFoldDB" id="A0AAU7CTB4"/>
<name>A0AAU7CTB4_9BACT</name>
<feature type="domain" description="4Fe-4S ferredoxin-type" evidence="5">
    <location>
        <begin position="41"/>
        <end position="72"/>
    </location>
</feature>
<protein>
    <submittedName>
        <fullName evidence="6">4Fe-4S dicluster domain-containing protein</fullName>
    </submittedName>
</protein>
<dbReference type="PROSITE" id="PS00198">
    <property type="entry name" value="4FE4S_FER_1"/>
    <property type="match status" value="1"/>
</dbReference>
<dbReference type="SUPFAM" id="SSF54862">
    <property type="entry name" value="4Fe-4S ferredoxins"/>
    <property type="match status" value="1"/>
</dbReference>
<feature type="domain" description="4Fe-4S ferredoxin-type" evidence="5">
    <location>
        <begin position="1"/>
        <end position="31"/>
    </location>
</feature>
<dbReference type="InterPro" id="IPR017900">
    <property type="entry name" value="4Fe4S_Fe_S_CS"/>
</dbReference>
<dbReference type="CDD" id="cd16369">
    <property type="entry name" value="DMSOR_beta_like"/>
    <property type="match status" value="1"/>
</dbReference>
<dbReference type="InterPro" id="IPR050954">
    <property type="entry name" value="ET_IronSulfur_Cluster-Binding"/>
</dbReference>
<dbReference type="GO" id="GO:0046872">
    <property type="term" value="F:metal ion binding"/>
    <property type="evidence" value="ECO:0007669"/>
    <property type="project" value="UniProtKB-KW"/>
</dbReference>